<keyword evidence="4 6" id="KW-1133">Transmembrane helix</keyword>
<keyword evidence="5 6" id="KW-0472">Membrane</keyword>
<evidence type="ECO:0000313" key="7">
    <source>
        <dbReference type="EMBL" id="MDQ0338183.1"/>
    </source>
</evidence>
<feature type="transmembrane region" description="Helical" evidence="6">
    <location>
        <begin position="160"/>
        <end position="189"/>
    </location>
</feature>
<evidence type="ECO:0000256" key="3">
    <source>
        <dbReference type="ARBA" id="ARBA00022692"/>
    </source>
</evidence>
<accession>A0ABU0CP44</accession>
<comment type="caution">
    <text evidence="7">The sequence shown here is derived from an EMBL/GenBank/DDBJ whole genome shotgun (WGS) entry which is preliminary data.</text>
</comment>
<evidence type="ECO:0000256" key="4">
    <source>
        <dbReference type="ARBA" id="ARBA00022989"/>
    </source>
</evidence>
<feature type="transmembrane region" description="Helical" evidence="6">
    <location>
        <begin position="249"/>
        <end position="269"/>
    </location>
</feature>
<evidence type="ECO:0000256" key="1">
    <source>
        <dbReference type="ARBA" id="ARBA00004141"/>
    </source>
</evidence>
<protein>
    <recommendedName>
        <fullName evidence="6">Probable membrane transporter protein</fullName>
    </recommendedName>
</protein>
<evidence type="ECO:0000256" key="6">
    <source>
        <dbReference type="RuleBase" id="RU363041"/>
    </source>
</evidence>
<organism evidence="7 8">
    <name type="scientific">Caldalkalibacillus uzonensis</name>
    <dbReference type="NCBI Taxonomy" id="353224"/>
    <lineage>
        <taxon>Bacteria</taxon>
        <taxon>Bacillati</taxon>
        <taxon>Bacillota</taxon>
        <taxon>Bacilli</taxon>
        <taxon>Bacillales</taxon>
        <taxon>Bacillaceae</taxon>
        <taxon>Caldalkalibacillus</taxon>
    </lineage>
</organism>
<name>A0ABU0CP44_9BACI</name>
<comment type="subcellular location">
    <subcellularLocation>
        <location evidence="6">Cell membrane</location>
        <topology evidence="6">Multi-pass membrane protein</topology>
    </subcellularLocation>
    <subcellularLocation>
        <location evidence="1">Membrane</location>
        <topology evidence="1">Multi-pass membrane protein</topology>
    </subcellularLocation>
</comment>
<feature type="transmembrane region" description="Helical" evidence="6">
    <location>
        <begin position="49"/>
        <end position="70"/>
    </location>
</feature>
<dbReference type="Proteomes" id="UP001232445">
    <property type="component" value="Unassembled WGS sequence"/>
</dbReference>
<feature type="transmembrane region" description="Helical" evidence="6">
    <location>
        <begin position="195"/>
        <end position="216"/>
    </location>
</feature>
<dbReference type="PANTHER" id="PTHR43701">
    <property type="entry name" value="MEMBRANE TRANSPORTER PROTEIN MJ0441-RELATED"/>
    <property type="match status" value="1"/>
</dbReference>
<comment type="similarity">
    <text evidence="2 6">Belongs to the 4-toluene sulfonate uptake permease (TSUP) (TC 2.A.102) family.</text>
</comment>
<evidence type="ECO:0000313" key="8">
    <source>
        <dbReference type="Proteomes" id="UP001232445"/>
    </source>
</evidence>
<keyword evidence="3 6" id="KW-0812">Transmembrane</keyword>
<feature type="transmembrane region" description="Helical" evidence="6">
    <location>
        <begin position="77"/>
        <end position="97"/>
    </location>
</feature>
<feature type="transmembrane region" description="Helical" evidence="6">
    <location>
        <begin position="223"/>
        <end position="243"/>
    </location>
</feature>
<feature type="transmembrane region" description="Helical" evidence="6">
    <location>
        <begin position="103"/>
        <end position="123"/>
    </location>
</feature>
<dbReference type="PANTHER" id="PTHR43701:SF2">
    <property type="entry name" value="MEMBRANE TRANSPORTER PROTEIN YJNA-RELATED"/>
    <property type="match status" value="1"/>
</dbReference>
<dbReference type="InterPro" id="IPR002781">
    <property type="entry name" value="TM_pro_TauE-like"/>
</dbReference>
<feature type="transmembrane region" description="Helical" evidence="6">
    <location>
        <begin position="21"/>
        <end position="43"/>
    </location>
</feature>
<dbReference type="InterPro" id="IPR051598">
    <property type="entry name" value="TSUP/Inactive_protease-like"/>
</dbReference>
<evidence type="ECO:0000256" key="2">
    <source>
        <dbReference type="ARBA" id="ARBA00009142"/>
    </source>
</evidence>
<dbReference type="EMBL" id="JAUSUQ010000003">
    <property type="protein sequence ID" value="MDQ0338183.1"/>
    <property type="molecule type" value="Genomic_DNA"/>
</dbReference>
<reference evidence="7 8" key="1">
    <citation type="submission" date="2023-07" db="EMBL/GenBank/DDBJ databases">
        <title>Genomic Encyclopedia of Type Strains, Phase IV (KMG-IV): sequencing the most valuable type-strain genomes for metagenomic binning, comparative biology and taxonomic classification.</title>
        <authorList>
            <person name="Goeker M."/>
        </authorList>
    </citation>
    <scope>NUCLEOTIDE SEQUENCE [LARGE SCALE GENOMIC DNA]</scope>
    <source>
        <strain evidence="7 8">DSM 17740</strain>
    </source>
</reference>
<dbReference type="Pfam" id="PF01925">
    <property type="entry name" value="TauE"/>
    <property type="match status" value="1"/>
</dbReference>
<sequence length="274" mass="30001">MISVFLSLMLLGLTAATIGSLVGLGGGVILVPVLLYLGLIGWLDVSHQVAVGTSLIVIIVTALSSTLSYLKQKRVEVQCGLLFFLASGPGAIAGAMINQRMEVDRFAIVCGLFMIFMSFMLMLRGRLKKKKEISWSVTKRYIDPRTGEEYRYGYHRGIGLIVSFLVGILTGLFGLGGGAFIISMMILLFHFPPHVATATSMFIILLSSIIGSFTHLYYGNINWWYVLALAPGAWVGGRLGPWISTKLHANWIVLILRILLIVIGIRLIWQGIVG</sequence>
<proteinExistence type="inferred from homology"/>
<gene>
    <name evidence="7" type="ORF">J2S00_000967</name>
</gene>
<keyword evidence="6" id="KW-1003">Cell membrane</keyword>
<evidence type="ECO:0000256" key="5">
    <source>
        <dbReference type="ARBA" id="ARBA00023136"/>
    </source>
</evidence>
<keyword evidence="8" id="KW-1185">Reference proteome</keyword>